<dbReference type="AlphaFoldDB" id="A0AAF0DL63"/>
<dbReference type="InterPro" id="IPR020846">
    <property type="entry name" value="MFS_dom"/>
</dbReference>
<keyword evidence="10" id="KW-1185">Reference proteome</keyword>
<feature type="transmembrane region" description="Helical" evidence="7">
    <location>
        <begin position="217"/>
        <end position="239"/>
    </location>
</feature>
<dbReference type="Pfam" id="PF07690">
    <property type="entry name" value="MFS_1"/>
    <property type="match status" value="1"/>
</dbReference>
<keyword evidence="3 7" id="KW-0812">Transmembrane</keyword>
<evidence type="ECO:0000259" key="8">
    <source>
        <dbReference type="PROSITE" id="PS50850"/>
    </source>
</evidence>
<evidence type="ECO:0000313" key="10">
    <source>
        <dbReference type="Proteomes" id="UP001219355"/>
    </source>
</evidence>
<feature type="domain" description="Major facilitator superfamily (MFS) profile" evidence="8">
    <location>
        <begin position="58"/>
        <end position="461"/>
    </location>
</feature>
<feature type="transmembrane region" description="Helical" evidence="7">
    <location>
        <begin position="352"/>
        <end position="373"/>
    </location>
</feature>
<evidence type="ECO:0000256" key="7">
    <source>
        <dbReference type="SAM" id="Phobius"/>
    </source>
</evidence>
<evidence type="ECO:0000256" key="5">
    <source>
        <dbReference type="ARBA" id="ARBA00023136"/>
    </source>
</evidence>
<feature type="region of interest" description="Disordered" evidence="6">
    <location>
        <begin position="1"/>
        <end position="44"/>
    </location>
</feature>
<keyword evidence="2" id="KW-0813">Transport</keyword>
<feature type="transmembrane region" description="Helical" evidence="7">
    <location>
        <begin position="124"/>
        <end position="146"/>
    </location>
</feature>
<dbReference type="GO" id="GO:0016020">
    <property type="term" value="C:membrane"/>
    <property type="evidence" value="ECO:0007669"/>
    <property type="project" value="UniProtKB-SubCell"/>
</dbReference>
<evidence type="ECO:0000256" key="2">
    <source>
        <dbReference type="ARBA" id="ARBA00022448"/>
    </source>
</evidence>
<dbReference type="PROSITE" id="PS50850">
    <property type="entry name" value="MFS"/>
    <property type="match status" value="1"/>
</dbReference>
<dbReference type="InterPro" id="IPR011701">
    <property type="entry name" value="MFS"/>
</dbReference>
<keyword evidence="4 7" id="KW-1133">Transmembrane helix</keyword>
<dbReference type="PANTHER" id="PTHR43791:SF19">
    <property type="entry name" value="TRANSPORTER, PUTATIVE (AFU_ORTHOLOGUE AFUA_1G01812)-RELATED"/>
    <property type="match status" value="1"/>
</dbReference>
<evidence type="ECO:0000256" key="1">
    <source>
        <dbReference type="ARBA" id="ARBA00004141"/>
    </source>
</evidence>
<sequence>MSTLDPERRELRTNEKTSDPEENITSQSAVLKPAEQTSNEKQPPINDKPLLRKIDLKLVPWVSLLYLISFLDRANIGNAKIEGLQEDLHLSDNQYNNCLTIFFVSYSIFEPVTNVLLKRFHPSIFIPIIMILWGICMTSMGLVHNYSGLLTARWFLGLAEAGLFPGVSYMLSCWYKRSEVGIRLAVFFSAAAVAGSFGGLLAVGISKMAGVGGKPGWAWIFILEGLATILVGIASFWMVPDFPREATFLSEKEKSRVIERLAEDQQGSAKHEDFKMAYFWESLKDWKTYTSAMIYMGTDGALFSFALFLPTIILELGYKSTTAQLLSVPPYVAAALMTIFIGYIADRTRKRGLCNIFVSLLGIIGFSMLLGSQNGSVKYAATFLAAMGIYPPIANTISWVSNNTEGVYKRGISLGFVIGWGNLNGIVSANIYRGHDKPRFITGHSVVLAYLVVLLFGGSVLQHVLLRLENARRLSGKRNAWFELDSEKAKIRGDKRPDFIYTT</sequence>
<dbReference type="SUPFAM" id="SSF103473">
    <property type="entry name" value="MFS general substrate transporter"/>
    <property type="match status" value="1"/>
</dbReference>
<dbReference type="PANTHER" id="PTHR43791">
    <property type="entry name" value="PERMEASE-RELATED"/>
    <property type="match status" value="1"/>
</dbReference>
<dbReference type="Proteomes" id="UP001219355">
    <property type="component" value="Chromosome 4"/>
</dbReference>
<feature type="transmembrane region" description="Helical" evidence="7">
    <location>
        <begin position="379"/>
        <end position="400"/>
    </location>
</feature>
<accession>A0AAF0DL63</accession>
<feature type="transmembrane region" description="Helical" evidence="7">
    <location>
        <begin position="184"/>
        <end position="205"/>
    </location>
</feature>
<evidence type="ECO:0000256" key="3">
    <source>
        <dbReference type="ARBA" id="ARBA00022692"/>
    </source>
</evidence>
<evidence type="ECO:0000256" key="4">
    <source>
        <dbReference type="ARBA" id="ARBA00022989"/>
    </source>
</evidence>
<keyword evidence="5 7" id="KW-0472">Membrane</keyword>
<dbReference type="EMBL" id="CP120630">
    <property type="protein sequence ID" value="WEW60274.1"/>
    <property type="molecule type" value="Genomic_DNA"/>
</dbReference>
<dbReference type="FunFam" id="1.20.1250.20:FF:000034">
    <property type="entry name" value="MFS general substrate transporter"/>
    <property type="match status" value="1"/>
</dbReference>
<feature type="transmembrane region" description="Helical" evidence="7">
    <location>
        <begin position="447"/>
        <end position="468"/>
    </location>
</feature>
<evidence type="ECO:0000256" key="6">
    <source>
        <dbReference type="SAM" id="MobiDB-lite"/>
    </source>
</evidence>
<dbReference type="InterPro" id="IPR036259">
    <property type="entry name" value="MFS_trans_sf"/>
</dbReference>
<protein>
    <recommendedName>
        <fullName evidence="8">Major facilitator superfamily (MFS) profile domain-containing protein</fullName>
    </recommendedName>
</protein>
<dbReference type="Gene3D" id="1.20.1250.20">
    <property type="entry name" value="MFS general substrate transporter like domains"/>
    <property type="match status" value="2"/>
</dbReference>
<reference evidence="9" key="1">
    <citation type="submission" date="2023-03" db="EMBL/GenBank/DDBJ databases">
        <title>Emydomyces testavorans Genome Sequence.</title>
        <authorList>
            <person name="Hoyer L."/>
        </authorList>
    </citation>
    <scope>NUCLEOTIDE SEQUENCE</scope>
    <source>
        <strain evidence="9">16-2883</strain>
    </source>
</reference>
<feature type="transmembrane region" description="Helical" evidence="7">
    <location>
        <begin position="325"/>
        <end position="345"/>
    </location>
</feature>
<proteinExistence type="predicted"/>
<organism evidence="9 10">
    <name type="scientific">Emydomyces testavorans</name>
    <dbReference type="NCBI Taxonomy" id="2070801"/>
    <lineage>
        <taxon>Eukaryota</taxon>
        <taxon>Fungi</taxon>
        <taxon>Dikarya</taxon>
        <taxon>Ascomycota</taxon>
        <taxon>Pezizomycotina</taxon>
        <taxon>Eurotiomycetes</taxon>
        <taxon>Eurotiomycetidae</taxon>
        <taxon>Onygenales</taxon>
        <taxon>Nannizziopsiaceae</taxon>
        <taxon>Emydomyces</taxon>
    </lineage>
</organism>
<feature type="transmembrane region" description="Helical" evidence="7">
    <location>
        <begin position="412"/>
        <end position="432"/>
    </location>
</feature>
<feature type="transmembrane region" description="Helical" evidence="7">
    <location>
        <begin position="292"/>
        <end position="313"/>
    </location>
</feature>
<name>A0AAF0DL63_9EURO</name>
<dbReference type="GO" id="GO:0022857">
    <property type="term" value="F:transmembrane transporter activity"/>
    <property type="evidence" value="ECO:0007669"/>
    <property type="project" value="InterPro"/>
</dbReference>
<comment type="subcellular location">
    <subcellularLocation>
        <location evidence="1">Membrane</location>
        <topology evidence="1">Multi-pass membrane protein</topology>
    </subcellularLocation>
</comment>
<gene>
    <name evidence="9" type="ORF">PRK78_005759</name>
</gene>
<feature type="transmembrane region" description="Helical" evidence="7">
    <location>
        <begin position="152"/>
        <end position="172"/>
    </location>
</feature>
<dbReference type="FunFam" id="1.20.1250.20:FF:000068">
    <property type="entry name" value="MFS general substrate transporter"/>
    <property type="match status" value="1"/>
</dbReference>
<evidence type="ECO:0000313" key="9">
    <source>
        <dbReference type="EMBL" id="WEW60274.1"/>
    </source>
</evidence>
<dbReference type="CDD" id="cd17327">
    <property type="entry name" value="MFS_FEN2_like"/>
    <property type="match status" value="1"/>
</dbReference>
<feature type="compositionally biased region" description="Basic and acidic residues" evidence="6">
    <location>
        <begin position="1"/>
        <end position="19"/>
    </location>
</feature>
<feature type="compositionally biased region" description="Polar residues" evidence="6">
    <location>
        <begin position="23"/>
        <end position="41"/>
    </location>
</feature>